<evidence type="ECO:0000259" key="11">
    <source>
        <dbReference type="Pfam" id="PF01467"/>
    </source>
</evidence>
<evidence type="ECO:0000256" key="2">
    <source>
        <dbReference type="ARBA" id="ARBA00005019"/>
    </source>
</evidence>
<keyword evidence="7 10" id="KW-0067">ATP-binding</keyword>
<dbReference type="InterPro" id="IPR004821">
    <property type="entry name" value="Cyt_trans-like"/>
</dbReference>
<dbReference type="EC" id="2.7.7.18" evidence="10"/>
<organism evidence="12 13">
    <name type="scientific">Bacillus chungangensis</name>
    <dbReference type="NCBI Taxonomy" id="587633"/>
    <lineage>
        <taxon>Bacteria</taxon>
        <taxon>Bacillati</taxon>
        <taxon>Bacillota</taxon>
        <taxon>Bacilli</taxon>
        <taxon>Bacillales</taxon>
        <taxon>Bacillaceae</taxon>
        <taxon>Bacillus</taxon>
    </lineage>
</organism>
<dbReference type="GO" id="GO:0004515">
    <property type="term" value="F:nicotinate-nucleotide adenylyltransferase activity"/>
    <property type="evidence" value="ECO:0007669"/>
    <property type="project" value="UniProtKB-EC"/>
</dbReference>
<gene>
    <name evidence="10" type="primary">nadD</name>
    <name evidence="12" type="ORF">J2S08_000044</name>
</gene>
<dbReference type="Proteomes" id="UP001223586">
    <property type="component" value="Unassembled WGS sequence"/>
</dbReference>
<dbReference type="PANTHER" id="PTHR39321">
    <property type="entry name" value="NICOTINATE-NUCLEOTIDE ADENYLYLTRANSFERASE-RELATED"/>
    <property type="match status" value="1"/>
</dbReference>
<comment type="function">
    <text evidence="1 10">Catalyzes the reversible adenylation of nicotinate mononucleotide (NaMN) to nicotinic acid adenine dinucleotide (NaAD).</text>
</comment>
<dbReference type="HAMAP" id="MF_00244">
    <property type="entry name" value="NaMN_adenylyltr"/>
    <property type="match status" value="1"/>
</dbReference>
<comment type="catalytic activity">
    <reaction evidence="9 10">
        <text>nicotinate beta-D-ribonucleotide + ATP + H(+) = deamido-NAD(+) + diphosphate</text>
        <dbReference type="Rhea" id="RHEA:22860"/>
        <dbReference type="ChEBI" id="CHEBI:15378"/>
        <dbReference type="ChEBI" id="CHEBI:30616"/>
        <dbReference type="ChEBI" id="CHEBI:33019"/>
        <dbReference type="ChEBI" id="CHEBI:57502"/>
        <dbReference type="ChEBI" id="CHEBI:58437"/>
        <dbReference type="EC" id="2.7.7.18"/>
    </reaction>
</comment>
<protein>
    <recommendedName>
        <fullName evidence="10">Probable nicotinate-nucleotide adenylyltransferase</fullName>
        <ecNumber evidence="10">2.7.7.18</ecNumber>
    </recommendedName>
    <alternativeName>
        <fullName evidence="10">Deamido-NAD(+) diphosphorylase</fullName>
    </alternativeName>
    <alternativeName>
        <fullName evidence="10">Deamido-NAD(+) pyrophosphorylase</fullName>
    </alternativeName>
    <alternativeName>
        <fullName evidence="10">Nicotinate mononucleotide adenylyltransferase</fullName>
        <shortName evidence="10">NaMN adenylyltransferase</shortName>
    </alternativeName>
</protein>
<dbReference type="CDD" id="cd02165">
    <property type="entry name" value="NMNAT"/>
    <property type="match status" value="1"/>
</dbReference>
<evidence type="ECO:0000313" key="12">
    <source>
        <dbReference type="EMBL" id="MDQ0174213.1"/>
    </source>
</evidence>
<evidence type="ECO:0000256" key="9">
    <source>
        <dbReference type="ARBA" id="ARBA00048721"/>
    </source>
</evidence>
<dbReference type="RefSeq" id="WP_307225512.1">
    <property type="nucleotide sequence ID" value="NZ_JAUSTT010000001.1"/>
</dbReference>
<evidence type="ECO:0000256" key="4">
    <source>
        <dbReference type="ARBA" id="ARBA00022679"/>
    </source>
</evidence>
<dbReference type="PANTHER" id="PTHR39321:SF3">
    <property type="entry name" value="PHOSPHOPANTETHEINE ADENYLYLTRANSFERASE"/>
    <property type="match status" value="1"/>
</dbReference>
<evidence type="ECO:0000256" key="8">
    <source>
        <dbReference type="ARBA" id="ARBA00023027"/>
    </source>
</evidence>
<keyword evidence="4 10" id="KW-0808">Transferase</keyword>
<evidence type="ECO:0000256" key="5">
    <source>
        <dbReference type="ARBA" id="ARBA00022695"/>
    </source>
</evidence>
<name>A0ABT9WM33_9BACI</name>
<comment type="similarity">
    <text evidence="10">Belongs to the NadD family.</text>
</comment>
<evidence type="ECO:0000313" key="13">
    <source>
        <dbReference type="Proteomes" id="UP001223586"/>
    </source>
</evidence>
<dbReference type="NCBIfam" id="TIGR00125">
    <property type="entry name" value="cyt_tran_rel"/>
    <property type="match status" value="1"/>
</dbReference>
<accession>A0ABT9WM33</accession>
<comment type="caution">
    <text evidence="12">The sequence shown here is derived from an EMBL/GenBank/DDBJ whole genome shotgun (WGS) entry which is preliminary data.</text>
</comment>
<sequence>MRKRVGILGGTFNPPHLGHLIIANEVLHALKLEEVRFMPNQKPPHKKMTDKVTEEQRLAMTKLAIQDHEKFKLETIELKRKGCSYTYDTMQLLKAQEPDVDFYFIIGADMIEYLPKWYKVSELCKLVQFVGVNRPRYSTESEMPIVSIDIPDISISSTLLRRRLSQKQSVKYLIPDQVISYIKEHSLYESR</sequence>
<keyword evidence="13" id="KW-1185">Reference proteome</keyword>
<evidence type="ECO:0000256" key="7">
    <source>
        <dbReference type="ARBA" id="ARBA00022840"/>
    </source>
</evidence>
<dbReference type="Gene3D" id="3.40.50.620">
    <property type="entry name" value="HUPs"/>
    <property type="match status" value="1"/>
</dbReference>
<dbReference type="Pfam" id="PF01467">
    <property type="entry name" value="CTP_transf_like"/>
    <property type="match status" value="1"/>
</dbReference>
<evidence type="ECO:0000256" key="1">
    <source>
        <dbReference type="ARBA" id="ARBA00002324"/>
    </source>
</evidence>
<evidence type="ECO:0000256" key="10">
    <source>
        <dbReference type="HAMAP-Rule" id="MF_00244"/>
    </source>
</evidence>
<dbReference type="NCBIfam" id="NF000840">
    <property type="entry name" value="PRK00071.1-3"/>
    <property type="match status" value="1"/>
</dbReference>
<keyword evidence="8 10" id="KW-0520">NAD</keyword>
<evidence type="ECO:0000256" key="6">
    <source>
        <dbReference type="ARBA" id="ARBA00022741"/>
    </source>
</evidence>
<dbReference type="NCBIfam" id="TIGR00482">
    <property type="entry name" value="nicotinate (nicotinamide) nucleotide adenylyltransferase"/>
    <property type="match status" value="1"/>
</dbReference>
<keyword evidence="5 10" id="KW-0548">Nucleotidyltransferase</keyword>
<proteinExistence type="inferred from homology"/>
<reference evidence="12 13" key="1">
    <citation type="submission" date="2023-07" db="EMBL/GenBank/DDBJ databases">
        <title>Genomic Encyclopedia of Type Strains, Phase IV (KMG-IV): sequencing the most valuable type-strain genomes for metagenomic binning, comparative biology and taxonomic classification.</title>
        <authorList>
            <person name="Goeker M."/>
        </authorList>
    </citation>
    <scope>NUCLEOTIDE SEQUENCE [LARGE SCALE GENOMIC DNA]</scope>
    <source>
        <strain evidence="12 13">DSM 23837</strain>
    </source>
</reference>
<dbReference type="SUPFAM" id="SSF52374">
    <property type="entry name" value="Nucleotidylyl transferase"/>
    <property type="match status" value="1"/>
</dbReference>
<dbReference type="EMBL" id="JAUSTT010000001">
    <property type="protein sequence ID" value="MDQ0174213.1"/>
    <property type="molecule type" value="Genomic_DNA"/>
</dbReference>
<dbReference type="InterPro" id="IPR014729">
    <property type="entry name" value="Rossmann-like_a/b/a_fold"/>
</dbReference>
<comment type="pathway">
    <text evidence="2 10">Cofactor biosynthesis; NAD(+) biosynthesis; deamido-NAD(+) from nicotinate D-ribonucleotide: step 1/1.</text>
</comment>
<keyword evidence="3 10" id="KW-0662">Pyridine nucleotide biosynthesis</keyword>
<feature type="domain" description="Cytidyltransferase-like" evidence="11">
    <location>
        <begin position="7"/>
        <end position="163"/>
    </location>
</feature>
<dbReference type="InterPro" id="IPR005248">
    <property type="entry name" value="NadD/NMNAT"/>
</dbReference>
<evidence type="ECO:0000256" key="3">
    <source>
        <dbReference type="ARBA" id="ARBA00022642"/>
    </source>
</evidence>
<dbReference type="NCBIfam" id="NF000841">
    <property type="entry name" value="PRK00071.1-4"/>
    <property type="match status" value="1"/>
</dbReference>
<keyword evidence="6 10" id="KW-0547">Nucleotide-binding</keyword>